<dbReference type="InterPro" id="IPR032710">
    <property type="entry name" value="NTF2-like_dom_sf"/>
</dbReference>
<reference evidence="4 5" key="1">
    <citation type="submission" date="2019-10" db="EMBL/GenBank/DDBJ databases">
        <title>Actinomadura rubteroloni sp. nov. and Actinomadura macrotermitis sp. nov., isolated from the gut of fungus growing-termite Macrotermes natalensis.</title>
        <authorList>
            <person name="Benndorf R."/>
            <person name="Martin K."/>
            <person name="Kuefner M."/>
            <person name="De Beer W."/>
            <person name="Kaster A.-K."/>
            <person name="Vollmers J."/>
            <person name="Poulsen M."/>
            <person name="Beemelmanns C."/>
        </authorList>
    </citation>
    <scope>NUCLEOTIDE SEQUENCE [LARGE SCALE GENOMIC DNA]</scope>
    <source>
        <strain evidence="4 5">RB68</strain>
    </source>
</reference>
<evidence type="ECO:0000259" key="3">
    <source>
        <dbReference type="Pfam" id="PF17775"/>
    </source>
</evidence>
<dbReference type="SUPFAM" id="SSF54427">
    <property type="entry name" value="NTF2-like"/>
    <property type="match status" value="1"/>
</dbReference>
<name>A0A7K0C0K1_9ACTN</name>
<dbReference type="InterPro" id="IPR048469">
    <property type="entry name" value="YchJ-like_M"/>
</dbReference>
<evidence type="ECO:0000313" key="4">
    <source>
        <dbReference type="EMBL" id="MQY06876.1"/>
    </source>
</evidence>
<dbReference type="PANTHER" id="PTHR33747:SF1">
    <property type="entry name" value="ADENYLATE CYCLASE-ASSOCIATED CAP C-TERMINAL DOMAIN-CONTAINING PROTEIN"/>
    <property type="match status" value="1"/>
</dbReference>
<dbReference type="PANTHER" id="PTHR33747">
    <property type="entry name" value="UPF0225 PROTEIN SCO1677"/>
    <property type="match status" value="1"/>
</dbReference>
<evidence type="ECO:0000256" key="1">
    <source>
        <dbReference type="ARBA" id="ARBA00010839"/>
    </source>
</evidence>
<dbReference type="Gene3D" id="3.10.450.50">
    <property type="match status" value="1"/>
</dbReference>
<dbReference type="EMBL" id="WEGH01000003">
    <property type="protein sequence ID" value="MQY06876.1"/>
    <property type="molecule type" value="Genomic_DNA"/>
</dbReference>
<dbReference type="Pfam" id="PF17775">
    <property type="entry name" value="YchJ_M-like"/>
    <property type="match status" value="1"/>
</dbReference>
<organism evidence="4 5">
    <name type="scientific">Actinomadura macrotermitis</name>
    <dbReference type="NCBI Taxonomy" id="2585200"/>
    <lineage>
        <taxon>Bacteria</taxon>
        <taxon>Bacillati</taxon>
        <taxon>Actinomycetota</taxon>
        <taxon>Actinomycetes</taxon>
        <taxon>Streptosporangiales</taxon>
        <taxon>Thermomonosporaceae</taxon>
        <taxon>Actinomadura</taxon>
    </lineage>
</organism>
<dbReference type="AlphaFoldDB" id="A0A7K0C0K1"/>
<protein>
    <recommendedName>
        <fullName evidence="2">UPF0225 protein ACRB68_49730</fullName>
    </recommendedName>
</protein>
<sequence>MPKTKPCPCGLPRTYQECCGRLHRGEAAATTAEQLMRSRYSAYVVRDARYLLASWHPSTRPPRIDFDPGLAWEGLTIVRTVDGTPFNRTGVVEFRARHNGGELHEISRFARVDGAWVYLDGDV</sequence>
<gene>
    <name evidence="4" type="ORF">ACRB68_49730</name>
</gene>
<keyword evidence="5" id="KW-1185">Reference proteome</keyword>
<dbReference type="Pfam" id="PF02810">
    <property type="entry name" value="SEC-C"/>
    <property type="match status" value="1"/>
</dbReference>
<accession>A0A7K0C0K1</accession>
<comment type="caution">
    <text evidence="4">The sequence shown here is derived from an EMBL/GenBank/DDBJ whole genome shotgun (WGS) entry which is preliminary data.</text>
</comment>
<proteinExistence type="inferred from homology"/>
<dbReference type="InterPro" id="IPR023006">
    <property type="entry name" value="YchJ-like"/>
</dbReference>
<evidence type="ECO:0000313" key="5">
    <source>
        <dbReference type="Proteomes" id="UP000487268"/>
    </source>
</evidence>
<dbReference type="HAMAP" id="MF_00612">
    <property type="entry name" value="UPF0225"/>
    <property type="match status" value="1"/>
</dbReference>
<dbReference type="InterPro" id="IPR004027">
    <property type="entry name" value="SEC_C_motif"/>
</dbReference>
<evidence type="ECO:0000256" key="2">
    <source>
        <dbReference type="HAMAP-Rule" id="MF_00612"/>
    </source>
</evidence>
<dbReference type="Proteomes" id="UP000487268">
    <property type="component" value="Unassembled WGS sequence"/>
</dbReference>
<comment type="similarity">
    <text evidence="1 2">Belongs to the UPF0225 family.</text>
</comment>
<dbReference type="RefSeq" id="WP_153536368.1">
    <property type="nucleotide sequence ID" value="NZ_WEGH01000003.1"/>
</dbReference>
<dbReference type="OrthoDB" id="21421at2"/>
<feature type="domain" description="YchJ-like middle NTF2-like" evidence="3">
    <location>
        <begin position="31"/>
        <end position="121"/>
    </location>
</feature>